<gene>
    <name evidence="1" type="ORF">L3Q82_015993</name>
</gene>
<dbReference type="Proteomes" id="UP000831701">
    <property type="component" value="Chromosome 19"/>
</dbReference>
<keyword evidence="2" id="KW-1185">Reference proteome</keyword>
<name>A0ACB8VQP0_9TELE</name>
<accession>A0ACB8VQP0</accession>
<proteinExistence type="predicted"/>
<evidence type="ECO:0000313" key="1">
    <source>
        <dbReference type="EMBL" id="KAI3357583.1"/>
    </source>
</evidence>
<organism evidence="1 2">
    <name type="scientific">Scortum barcoo</name>
    <name type="common">barcoo grunter</name>
    <dbReference type="NCBI Taxonomy" id="214431"/>
    <lineage>
        <taxon>Eukaryota</taxon>
        <taxon>Metazoa</taxon>
        <taxon>Chordata</taxon>
        <taxon>Craniata</taxon>
        <taxon>Vertebrata</taxon>
        <taxon>Euteleostomi</taxon>
        <taxon>Actinopterygii</taxon>
        <taxon>Neopterygii</taxon>
        <taxon>Teleostei</taxon>
        <taxon>Neoteleostei</taxon>
        <taxon>Acanthomorphata</taxon>
        <taxon>Eupercaria</taxon>
        <taxon>Centrarchiformes</taxon>
        <taxon>Terapontoidei</taxon>
        <taxon>Terapontidae</taxon>
        <taxon>Scortum</taxon>
    </lineage>
</organism>
<protein>
    <submittedName>
        <fullName evidence="1">Uncharacterized protein</fullName>
    </submittedName>
</protein>
<sequence length="108" mass="11687">MKEKTKQTGTKTHVHRPAQKFREKTLQGIQESRQQKIAPNKSSALEPPSHSAGAVLAAVGERRGDSGESQPAVARVTFTVKHLDVTQNGNSSAAEPPIRLEHGEKIEA</sequence>
<feature type="non-terminal residue" evidence="1">
    <location>
        <position position="108"/>
    </location>
</feature>
<evidence type="ECO:0000313" key="2">
    <source>
        <dbReference type="Proteomes" id="UP000831701"/>
    </source>
</evidence>
<comment type="caution">
    <text evidence="1">The sequence shown here is derived from an EMBL/GenBank/DDBJ whole genome shotgun (WGS) entry which is preliminary data.</text>
</comment>
<dbReference type="EMBL" id="CM041549">
    <property type="protein sequence ID" value="KAI3357583.1"/>
    <property type="molecule type" value="Genomic_DNA"/>
</dbReference>
<reference evidence="1" key="1">
    <citation type="submission" date="2022-04" db="EMBL/GenBank/DDBJ databases">
        <title>Jade perch genome.</title>
        <authorList>
            <person name="Chao B."/>
        </authorList>
    </citation>
    <scope>NUCLEOTIDE SEQUENCE</scope>
    <source>
        <strain evidence="1">CB-2022</strain>
    </source>
</reference>